<evidence type="ECO:0000313" key="5">
    <source>
        <dbReference type="Proteomes" id="UP000005463"/>
    </source>
</evidence>
<sequence length="299" mass="33637">MIEATGVSQAQRERLAFLELRAFFTGELRRGDIETRFGIKPAAASRDLSIYREVAADNLAYDAVARCYRPTNRFKPVYEFRTERVLAWLLNGFGDGLELGLRQAAPCEGPGQLMRPDMGVLATITRALCAKRPIRINYLSLSSGEKCRDIVPVALADNGLRWHVRSFDRERQRFSDFVLTRITKVQELDGEVEQHELLAADEQWARIVDMELVPHPGAHWPEAIEADYAMSEGVLRIKTRAALAGYLLRRWSIDSSPDHRMDPLSHHLWLRNTPTLYGVESATLAPGVALVAEVKGALV</sequence>
<dbReference type="PATRIC" id="fig|396596.7.peg.7110"/>
<feature type="domain" description="WYL" evidence="1">
    <location>
        <begin position="120"/>
        <end position="186"/>
    </location>
</feature>
<dbReference type="EMBL" id="ABLC01000010">
    <property type="protein sequence ID" value="EDT05620.1"/>
    <property type="molecule type" value="Genomic_DNA"/>
</dbReference>
<dbReference type="InterPro" id="IPR059020">
    <property type="entry name" value="CapW_CTD"/>
</dbReference>
<dbReference type="InterPro" id="IPR026881">
    <property type="entry name" value="WYL_dom"/>
</dbReference>
<comment type="caution">
    <text evidence="4">The sequence shown here is derived from an EMBL/GenBank/DDBJ whole genome shotgun (WGS) entry which is preliminary data.</text>
</comment>
<gene>
    <name evidence="4" type="ORF">BamIOP4010DRAFT_0913</name>
</gene>
<dbReference type="Proteomes" id="UP000005463">
    <property type="component" value="Unassembled WGS sequence"/>
</dbReference>
<dbReference type="AlphaFoldDB" id="B1FA54"/>
<dbReference type="InterPro" id="IPR016634">
    <property type="entry name" value="CapW-like"/>
</dbReference>
<proteinExistence type="predicted"/>
<feature type="domain" description="DNA-binding transcriptional repressor CapW C-terminal dimerisation" evidence="2">
    <location>
        <begin position="207"/>
        <end position="275"/>
    </location>
</feature>
<dbReference type="Pfam" id="PF26107">
    <property type="entry name" value="BrxR_CTD"/>
    <property type="match status" value="1"/>
</dbReference>
<reference evidence="4 5" key="1">
    <citation type="submission" date="2008-03" db="EMBL/GenBank/DDBJ databases">
        <title>Sequencing of the draft genome and assembly of Burkholderia ambifaria IOP40-10.</title>
        <authorList>
            <consortium name="US DOE Joint Genome Institute (JGI-PGF)"/>
            <person name="Copeland A."/>
            <person name="Lucas S."/>
            <person name="Lapidus A."/>
            <person name="Glavina del Rio T."/>
            <person name="Dalin E."/>
            <person name="Tice H."/>
            <person name="Bruce D."/>
            <person name="Goodwin L."/>
            <person name="Pitluck S."/>
            <person name="Larimer F."/>
            <person name="Land M.L."/>
            <person name="Hauser L."/>
            <person name="Tiedje J."/>
            <person name="Richardson P."/>
        </authorList>
    </citation>
    <scope>NUCLEOTIDE SEQUENCE [LARGE SCALE GENOMIC DNA]</scope>
    <source>
        <strain evidence="4 5">IOP40-10</strain>
    </source>
</reference>
<evidence type="ECO:0000259" key="3">
    <source>
        <dbReference type="Pfam" id="PF26109"/>
    </source>
</evidence>
<name>B1FA54_9BURK</name>
<organism evidence="4 5">
    <name type="scientific">Burkholderia ambifaria IOP40-10</name>
    <dbReference type="NCBI Taxonomy" id="396596"/>
    <lineage>
        <taxon>Bacteria</taxon>
        <taxon>Pseudomonadati</taxon>
        <taxon>Pseudomonadota</taxon>
        <taxon>Betaproteobacteria</taxon>
        <taxon>Burkholderiales</taxon>
        <taxon>Burkholderiaceae</taxon>
        <taxon>Burkholderia</taxon>
        <taxon>Burkholderia cepacia complex</taxon>
    </lineage>
</organism>
<dbReference type="Pfam" id="PF13280">
    <property type="entry name" value="WYL"/>
    <property type="match status" value="1"/>
</dbReference>
<feature type="domain" description="DNA-binding transcriptional repressor CapW winged helix-turn-helix" evidence="3">
    <location>
        <begin position="11"/>
        <end position="89"/>
    </location>
</feature>
<dbReference type="PROSITE" id="PS52050">
    <property type="entry name" value="WYL"/>
    <property type="match status" value="1"/>
</dbReference>
<dbReference type="InterPro" id="IPR059019">
    <property type="entry name" value="WHD_CapW"/>
</dbReference>
<evidence type="ECO:0000313" key="4">
    <source>
        <dbReference type="EMBL" id="EDT05620.1"/>
    </source>
</evidence>
<evidence type="ECO:0000259" key="1">
    <source>
        <dbReference type="Pfam" id="PF13280"/>
    </source>
</evidence>
<evidence type="ECO:0000259" key="2">
    <source>
        <dbReference type="Pfam" id="PF26107"/>
    </source>
</evidence>
<protein>
    <submittedName>
        <fullName evidence="4">Uncharacterized protein</fullName>
    </submittedName>
</protein>
<dbReference type="Pfam" id="PF26109">
    <property type="entry name" value="WHD_BrxR"/>
    <property type="match status" value="1"/>
</dbReference>
<accession>B1FA54</accession>
<dbReference type="RefSeq" id="WP_006750122.1">
    <property type="nucleotide sequence ID" value="NZ_ABLC01000010.1"/>
</dbReference>
<dbReference type="PIRSF" id="PIRSF015558">
    <property type="entry name" value="Txn_reg_DeoR_prd"/>
    <property type="match status" value="1"/>
</dbReference>